<evidence type="ECO:0000256" key="6">
    <source>
        <dbReference type="ARBA" id="ARBA00022723"/>
    </source>
</evidence>
<feature type="domain" description="Poly(A) RNA polymerase mitochondrial-like central palm" evidence="11">
    <location>
        <begin position="859"/>
        <end position="995"/>
    </location>
</feature>
<dbReference type="GO" id="GO:0031123">
    <property type="term" value="P:RNA 3'-end processing"/>
    <property type="evidence" value="ECO:0007669"/>
    <property type="project" value="TreeGrafter"/>
</dbReference>
<feature type="region of interest" description="Disordered" evidence="9">
    <location>
        <begin position="259"/>
        <end position="302"/>
    </location>
</feature>
<proteinExistence type="inferred from homology"/>
<dbReference type="InterPro" id="IPR002058">
    <property type="entry name" value="PAP_assoc"/>
</dbReference>
<evidence type="ECO:0000256" key="8">
    <source>
        <dbReference type="ARBA" id="ARBA00038491"/>
    </source>
</evidence>
<feature type="region of interest" description="Disordered" evidence="9">
    <location>
        <begin position="572"/>
        <end position="600"/>
    </location>
</feature>
<keyword evidence="12" id="KW-1185">Reference proteome</keyword>
<name>A0A6J2T400_DROLE</name>
<dbReference type="SUPFAM" id="SSF81631">
    <property type="entry name" value="PAP/OAS1 substrate-binding domain"/>
    <property type="match status" value="1"/>
</dbReference>
<dbReference type="OrthoDB" id="2274644at2759"/>
<dbReference type="GeneID" id="115621927"/>
<feature type="compositionally biased region" description="Basic and acidic residues" evidence="9">
    <location>
        <begin position="410"/>
        <end position="425"/>
    </location>
</feature>
<feature type="compositionally biased region" description="Low complexity" evidence="9">
    <location>
        <begin position="1279"/>
        <end position="1298"/>
    </location>
</feature>
<feature type="domain" description="PAP-associated" evidence="10">
    <location>
        <begin position="1084"/>
        <end position="1145"/>
    </location>
</feature>
<comment type="cofactor">
    <cofactor evidence="1">
        <name>Mn(2+)</name>
        <dbReference type="ChEBI" id="CHEBI:29035"/>
    </cofactor>
</comment>
<comment type="similarity">
    <text evidence="8">Belongs to the DNA polymerase type-B-like family. GLD2 subfamily.</text>
</comment>
<feature type="compositionally biased region" description="Low complexity" evidence="9">
    <location>
        <begin position="274"/>
        <end position="302"/>
    </location>
</feature>
<keyword evidence="4" id="KW-0963">Cytoplasm</keyword>
<dbReference type="GO" id="GO:0046872">
    <property type="term" value="F:metal ion binding"/>
    <property type="evidence" value="ECO:0007669"/>
    <property type="project" value="UniProtKB-KW"/>
</dbReference>
<dbReference type="PANTHER" id="PTHR12271:SF40">
    <property type="entry name" value="POLY(A) RNA POLYMERASE GLD2"/>
    <property type="match status" value="1"/>
</dbReference>
<feature type="compositionally biased region" description="Polar residues" evidence="9">
    <location>
        <begin position="1207"/>
        <end position="1216"/>
    </location>
</feature>
<feature type="compositionally biased region" description="Low complexity" evidence="9">
    <location>
        <begin position="572"/>
        <end position="585"/>
    </location>
</feature>
<evidence type="ECO:0000256" key="5">
    <source>
        <dbReference type="ARBA" id="ARBA00022679"/>
    </source>
</evidence>
<feature type="region of interest" description="Disordered" evidence="9">
    <location>
        <begin position="374"/>
        <end position="500"/>
    </location>
</feature>
<keyword evidence="5" id="KW-0808">Transferase</keyword>
<reference evidence="13" key="1">
    <citation type="submission" date="2025-08" db="UniProtKB">
        <authorList>
            <consortium name="RefSeq"/>
        </authorList>
    </citation>
    <scope>IDENTIFICATION</scope>
    <source>
        <strain evidence="13">11010-0011.00</strain>
        <tissue evidence="13">Whole body</tissue>
    </source>
</reference>
<feature type="region of interest" description="Disordered" evidence="9">
    <location>
        <begin position="1192"/>
        <end position="1217"/>
    </location>
</feature>
<evidence type="ECO:0000256" key="2">
    <source>
        <dbReference type="ARBA" id="ARBA00001946"/>
    </source>
</evidence>
<feature type="compositionally biased region" description="Basic and acidic residues" evidence="9">
    <location>
        <begin position="440"/>
        <end position="449"/>
    </location>
</feature>
<evidence type="ECO:0000259" key="11">
    <source>
        <dbReference type="Pfam" id="PF22600"/>
    </source>
</evidence>
<feature type="compositionally biased region" description="Low complexity" evidence="9">
    <location>
        <begin position="426"/>
        <end position="439"/>
    </location>
</feature>
<evidence type="ECO:0000256" key="1">
    <source>
        <dbReference type="ARBA" id="ARBA00001936"/>
    </source>
</evidence>
<dbReference type="CDD" id="cd05402">
    <property type="entry name" value="NT_PAP_TUTase"/>
    <property type="match status" value="1"/>
</dbReference>
<dbReference type="InterPro" id="IPR054708">
    <property type="entry name" value="MTPAP-like_central"/>
</dbReference>
<feature type="compositionally biased region" description="Basic and acidic residues" evidence="9">
    <location>
        <begin position="1254"/>
        <end position="1273"/>
    </location>
</feature>
<dbReference type="GO" id="GO:0005737">
    <property type="term" value="C:cytoplasm"/>
    <property type="evidence" value="ECO:0007669"/>
    <property type="project" value="UniProtKB-SubCell"/>
</dbReference>
<evidence type="ECO:0000256" key="9">
    <source>
        <dbReference type="SAM" id="MobiDB-lite"/>
    </source>
</evidence>
<feature type="compositionally biased region" description="Polar residues" evidence="9">
    <location>
        <begin position="379"/>
        <end position="397"/>
    </location>
</feature>
<feature type="compositionally biased region" description="Basic residues" evidence="9">
    <location>
        <begin position="465"/>
        <end position="474"/>
    </location>
</feature>
<keyword evidence="7" id="KW-0460">Magnesium</keyword>
<evidence type="ECO:0000256" key="4">
    <source>
        <dbReference type="ARBA" id="ARBA00022490"/>
    </source>
</evidence>
<feature type="region of interest" description="Disordered" evidence="9">
    <location>
        <begin position="652"/>
        <end position="674"/>
    </location>
</feature>
<dbReference type="InterPro" id="IPR043519">
    <property type="entry name" value="NT_sf"/>
</dbReference>
<dbReference type="Proteomes" id="UP000504634">
    <property type="component" value="Unplaced"/>
</dbReference>
<dbReference type="SUPFAM" id="SSF81301">
    <property type="entry name" value="Nucleotidyltransferase"/>
    <property type="match status" value="1"/>
</dbReference>
<dbReference type="CTD" id="42602"/>
<dbReference type="Gene3D" id="3.30.460.10">
    <property type="entry name" value="Beta Polymerase, domain 2"/>
    <property type="match status" value="1"/>
</dbReference>
<evidence type="ECO:0000313" key="13">
    <source>
        <dbReference type="RefSeq" id="XP_030371631.1"/>
    </source>
</evidence>
<feature type="compositionally biased region" description="Acidic residues" evidence="9">
    <location>
        <begin position="58"/>
        <end position="71"/>
    </location>
</feature>
<organism evidence="12 13">
    <name type="scientific">Drosophila lebanonensis</name>
    <name type="common">Fruit fly</name>
    <name type="synonym">Scaptodrosophila lebanonensis</name>
    <dbReference type="NCBI Taxonomy" id="7225"/>
    <lineage>
        <taxon>Eukaryota</taxon>
        <taxon>Metazoa</taxon>
        <taxon>Ecdysozoa</taxon>
        <taxon>Arthropoda</taxon>
        <taxon>Hexapoda</taxon>
        <taxon>Insecta</taxon>
        <taxon>Pterygota</taxon>
        <taxon>Neoptera</taxon>
        <taxon>Endopterygota</taxon>
        <taxon>Diptera</taxon>
        <taxon>Brachycera</taxon>
        <taxon>Muscomorpha</taxon>
        <taxon>Ephydroidea</taxon>
        <taxon>Drosophilidae</taxon>
        <taxon>Scaptodrosophila</taxon>
    </lineage>
</organism>
<feature type="compositionally biased region" description="Polar residues" evidence="9">
    <location>
        <begin position="142"/>
        <end position="156"/>
    </location>
</feature>
<accession>A0A6J2T400</accession>
<keyword evidence="6" id="KW-0479">Metal-binding</keyword>
<dbReference type="PANTHER" id="PTHR12271">
    <property type="entry name" value="POLY A POLYMERASE CID PAP -RELATED"/>
    <property type="match status" value="1"/>
</dbReference>
<feature type="region of interest" description="Disordered" evidence="9">
    <location>
        <begin position="57"/>
        <end position="85"/>
    </location>
</feature>
<comment type="subcellular location">
    <subcellularLocation>
        <location evidence="3">Cytoplasm</location>
    </subcellularLocation>
</comment>
<evidence type="ECO:0000256" key="7">
    <source>
        <dbReference type="ARBA" id="ARBA00022842"/>
    </source>
</evidence>
<evidence type="ECO:0000259" key="10">
    <source>
        <dbReference type="Pfam" id="PF03828"/>
    </source>
</evidence>
<feature type="region of interest" description="Disordered" evidence="9">
    <location>
        <begin position="1254"/>
        <end position="1298"/>
    </location>
</feature>
<protein>
    <submittedName>
        <fullName evidence="13">Poly(A) RNA polymerase gld-2 homolog A isoform X1</fullName>
    </submittedName>
</protein>
<dbReference type="Pfam" id="PF03828">
    <property type="entry name" value="PAP_assoc"/>
    <property type="match status" value="1"/>
</dbReference>
<dbReference type="Gene3D" id="1.10.1410.10">
    <property type="match status" value="1"/>
</dbReference>
<comment type="cofactor">
    <cofactor evidence="2">
        <name>Mg(2+)</name>
        <dbReference type="ChEBI" id="CHEBI:18420"/>
    </cofactor>
</comment>
<evidence type="ECO:0000256" key="3">
    <source>
        <dbReference type="ARBA" id="ARBA00004496"/>
    </source>
</evidence>
<feature type="region of interest" description="Disordered" evidence="9">
    <location>
        <begin position="141"/>
        <end position="180"/>
    </location>
</feature>
<dbReference type="GO" id="GO:1990817">
    <property type="term" value="F:poly(A) RNA polymerase activity"/>
    <property type="evidence" value="ECO:0007669"/>
    <property type="project" value="TreeGrafter"/>
</dbReference>
<sequence length="1323" mass="145610">MPTSAPAVAVTVTPETLLSENNSISTTTLMDAMSTSTKFQPISENSELSFMPSKDCETESLSEDQPEEVAVDDSRSGNPLLNTYPRPPGGYKYSMEFLYNIGRDLAGITLNIPTPTSITPRKLRTEPPPPPTHLPLLPNAISGGSTAAPHTSSGANSPIDRFAGGGGGSGGGIAGPGGGGSSGNISPVQFIYSGYMPSAPQRRLWHAENAVWQFDRNYPFNQGYASQYGIPLMPLGFDHPYSTPQRFIYPGYYNQTGGGIHASGPGMPRSNRHTAPSTTSSTNMPSSQSAQQQQQQQQAEQAAENFNNAGAGNGHQSHCNYGGVNTAYGRPYRERYGSSPTDLGGAFHRESKTFYNSSAANGAVGGGVRFKQFEPRGSGSYQPRYQQPNGSEHSSVNGRGYKYQNYSQDRLSEKRSKGHLLKERSSNSSGSLSTSSSKSQMERAVRPINEECNSINSPGTGGTRHPQRSYRNRVRYNDLPNGAEDKTSQHRISVPISSGNQASLRRLSKFSDVRSFQPQSRQHQHSRYYQSRNMENFNYQHFLNYQQHAGGGGGGAGGGSCNAATGAMDPSDAAGGIGATTSATSEGEQVGLHPDYEQRNGKFSDAMETTSNTDFVLDDLHSHVCKQENSDQDVRPTMSHASSICGDYDDGQSYASIAPSSPSESSDSELSDASVESLVRQITVQCMATGAGAQVPNLDGPNLVPYGDMQYLKDCERKPKNGYKYSSHGESEKSDYKPEPSIPDSVINLAKIIAAVAADKSHEDAGIDIDKDDLSLASILSGTASLCSCKGTVSASGRANIIMDDVYEDELPSIMHNRYLHGFFGYTPADRFLQRADLVEMKRPPRSMPSRAKWEPLTLGIWKKFLESQQTRTIYKTKMRLWRFIYTVTMATYPRYGLYLVGSSISYFGSKCSDMDICMLACTNPNIDPRMEAVYHLQLMRGLLKNTNVFKDFNLIEARVPILRFTDRRRQVEVDINFNNSVGIRNTHLLYCYSQLEWRVRPMAITIKQWAQFHNINNAKNMTISSYSLMLMVIHFLQAGVSPPVLPCLHKLYPEKFAFMQPCDFGYVDMNEVMNPYPSENVQTLGELLLNFLHYYSVFEYGKFAISVRVGGVLPIEVCRASKAAKNDVHQWNELCIEEPFDQTNTARSVYDPETFDRIRAIFQACYRRLESTRNLDSIFDGYDGPTILAHPSVDSDAELDRKFPSEKSSNSNSELASPRYLKSMVDKSVVALWNDIGDKQQASTLEQKVKEVENESADKLNDLETSETKARDTLVNNTTAHLPTTTTPTTTTTSTSTITNIGSANVKSVAEPHEGIGLRQNI</sequence>
<evidence type="ECO:0000313" key="12">
    <source>
        <dbReference type="Proteomes" id="UP000504634"/>
    </source>
</evidence>
<dbReference type="Pfam" id="PF22600">
    <property type="entry name" value="MTPAP-like_central"/>
    <property type="match status" value="1"/>
</dbReference>
<gene>
    <name evidence="13" type="primary">LOC115621927</name>
</gene>
<dbReference type="RefSeq" id="XP_030371631.1">
    <property type="nucleotide sequence ID" value="XM_030515771.1"/>
</dbReference>
<feature type="compositionally biased region" description="Gly residues" evidence="9">
    <location>
        <begin position="163"/>
        <end position="180"/>
    </location>
</feature>